<keyword evidence="2" id="KW-1185">Reference proteome</keyword>
<proteinExistence type="predicted"/>
<protein>
    <submittedName>
        <fullName evidence="1">Uncharacterized protein</fullName>
    </submittedName>
</protein>
<accession>A0ABU1WZ62</accession>
<sequence length="39" mass="4022">MRNRQASVLASAALDRMAEPCFDELQIGIETGGDAAGVG</sequence>
<evidence type="ECO:0000313" key="1">
    <source>
        <dbReference type="EMBL" id="MDR7154611.1"/>
    </source>
</evidence>
<organism evidence="1 2">
    <name type="scientific">Sphingobium xenophagum</name>
    <dbReference type="NCBI Taxonomy" id="121428"/>
    <lineage>
        <taxon>Bacteria</taxon>
        <taxon>Pseudomonadati</taxon>
        <taxon>Pseudomonadota</taxon>
        <taxon>Alphaproteobacteria</taxon>
        <taxon>Sphingomonadales</taxon>
        <taxon>Sphingomonadaceae</taxon>
        <taxon>Sphingobium</taxon>
    </lineage>
</organism>
<evidence type="ECO:0000313" key="2">
    <source>
        <dbReference type="Proteomes" id="UP001267638"/>
    </source>
</evidence>
<comment type="caution">
    <text evidence="1">The sequence shown here is derived from an EMBL/GenBank/DDBJ whole genome shotgun (WGS) entry which is preliminary data.</text>
</comment>
<dbReference type="Proteomes" id="UP001267638">
    <property type="component" value="Unassembled WGS sequence"/>
</dbReference>
<name>A0ABU1WZ62_SPHXE</name>
<gene>
    <name evidence="1" type="ORF">J2W40_001426</name>
</gene>
<dbReference type="EMBL" id="JAVDWV010000006">
    <property type="protein sequence ID" value="MDR7154611.1"/>
    <property type="molecule type" value="Genomic_DNA"/>
</dbReference>
<reference evidence="1 2" key="1">
    <citation type="submission" date="2023-07" db="EMBL/GenBank/DDBJ databases">
        <title>Sorghum-associated microbial communities from plants grown in Nebraska, USA.</title>
        <authorList>
            <person name="Schachtman D."/>
        </authorList>
    </citation>
    <scope>NUCLEOTIDE SEQUENCE [LARGE SCALE GENOMIC DNA]</scope>
    <source>
        <strain evidence="1 2">4256</strain>
    </source>
</reference>